<dbReference type="Gene3D" id="6.10.250.2040">
    <property type="match status" value="6"/>
</dbReference>
<feature type="domain" description="Trimeric autotransporter adhesin YadA-like stalk" evidence="14">
    <location>
        <begin position="2261"/>
        <end position="2301"/>
    </location>
</feature>
<feature type="domain" description="Trimeric autotransporter adhesin YadA-like C-terminal membrane anchor" evidence="12">
    <location>
        <begin position="2589"/>
        <end position="2648"/>
    </location>
</feature>
<dbReference type="InterPro" id="IPR045584">
    <property type="entry name" value="Pilin-like"/>
</dbReference>
<feature type="domain" description="Trimeric autotransporter adhesin YadA-like head" evidence="13">
    <location>
        <begin position="2136"/>
        <end position="2160"/>
    </location>
</feature>
<dbReference type="Pfam" id="PF13018">
    <property type="entry name" value="ESPR"/>
    <property type="match status" value="1"/>
</dbReference>
<proteinExistence type="inferred from homology"/>
<evidence type="ECO:0000256" key="8">
    <source>
        <dbReference type="ARBA" id="ARBA00022927"/>
    </source>
</evidence>
<dbReference type="InterPro" id="IPR005594">
    <property type="entry name" value="YadA_C"/>
</dbReference>
<feature type="domain" description="Trimeric autotransporter adhesin YadA-like stalk" evidence="14">
    <location>
        <begin position="1546"/>
        <end position="1585"/>
    </location>
</feature>
<feature type="domain" description="Trimeric autotransporter adhesin YadA-like head" evidence="13">
    <location>
        <begin position="937"/>
        <end position="958"/>
    </location>
</feature>
<feature type="domain" description="Trimeric autotransporter adhesin YadA-like stalk" evidence="14">
    <location>
        <begin position="549"/>
        <end position="589"/>
    </location>
</feature>
<feature type="domain" description="Trimeric autotransporter adhesin YadA-like stalk" evidence="14">
    <location>
        <begin position="2363"/>
        <end position="2393"/>
    </location>
</feature>
<feature type="domain" description="Trimeric autotransporter adhesin YadA-like head" evidence="13">
    <location>
        <begin position="864"/>
        <end position="886"/>
    </location>
</feature>
<feature type="domain" description="Trimeric autotransporter adhesin YadA-like head" evidence="13">
    <location>
        <begin position="1922"/>
        <end position="1942"/>
    </location>
</feature>
<feature type="transmembrane region" description="Helical" evidence="11">
    <location>
        <begin position="37"/>
        <end position="57"/>
    </location>
</feature>
<feature type="domain" description="Trimeric autotransporter adhesin YadA-like stalk" evidence="14">
    <location>
        <begin position="268"/>
        <end position="298"/>
    </location>
</feature>
<keyword evidence="10" id="KW-0998">Cell outer membrane</keyword>
<feature type="domain" description="Trimeric autotransporter adhesin YadA-like head" evidence="13">
    <location>
        <begin position="1947"/>
        <end position="1970"/>
    </location>
</feature>
<feature type="domain" description="Trimeric autotransporter adhesin YadA-like head" evidence="13">
    <location>
        <begin position="1223"/>
        <end position="1248"/>
    </location>
</feature>
<evidence type="ECO:0000256" key="2">
    <source>
        <dbReference type="ARBA" id="ARBA00004442"/>
    </source>
</evidence>
<feature type="domain" description="Trimeric autotransporter adhesin YadA-like head" evidence="13">
    <location>
        <begin position="173"/>
        <end position="193"/>
    </location>
</feature>
<evidence type="ECO:0000256" key="4">
    <source>
        <dbReference type="ARBA" id="ARBA00022448"/>
    </source>
</evidence>
<feature type="domain" description="Trimeric autotransporter adhesin YadA-like stalk" evidence="14">
    <location>
        <begin position="1155"/>
        <end position="1197"/>
    </location>
</feature>
<organism evidence="16 17">
    <name type="scientific">Paraburkholderia rhizosphaerae</name>
    <dbReference type="NCBI Taxonomy" id="480658"/>
    <lineage>
        <taxon>Bacteria</taxon>
        <taxon>Pseudomonadati</taxon>
        <taxon>Pseudomonadota</taxon>
        <taxon>Betaproteobacteria</taxon>
        <taxon>Burkholderiales</taxon>
        <taxon>Burkholderiaceae</taxon>
        <taxon>Paraburkholderia</taxon>
    </lineage>
</organism>
<feature type="domain" description="ESPR" evidence="15">
    <location>
        <begin position="1"/>
        <end position="48"/>
    </location>
</feature>
<dbReference type="Pfam" id="PF03895">
    <property type="entry name" value="YadA_anchor"/>
    <property type="match status" value="1"/>
</dbReference>
<feature type="domain" description="Trimeric autotransporter adhesin YadA-like stalk" evidence="14">
    <location>
        <begin position="797"/>
        <end position="829"/>
    </location>
</feature>
<dbReference type="OrthoDB" id="1632057at2"/>
<dbReference type="Gene3D" id="3.30.1300.30">
    <property type="entry name" value="GSPII I/J protein-like"/>
    <property type="match status" value="1"/>
</dbReference>
<dbReference type="GO" id="GO:0009986">
    <property type="term" value="C:cell surface"/>
    <property type="evidence" value="ECO:0007669"/>
    <property type="project" value="UniProtKB-SubCell"/>
</dbReference>
<feature type="domain" description="Trimeric autotransporter adhesin YadA-like stalk" evidence="14">
    <location>
        <begin position="1101"/>
        <end position="1138"/>
    </location>
</feature>
<feature type="domain" description="Trimeric autotransporter adhesin YadA-like stalk" evidence="14">
    <location>
        <begin position="2166"/>
        <end position="2206"/>
    </location>
</feature>
<feature type="domain" description="Trimeric autotransporter adhesin YadA-like stalk" evidence="14">
    <location>
        <begin position="647"/>
        <end position="690"/>
    </location>
</feature>
<evidence type="ECO:0000256" key="3">
    <source>
        <dbReference type="ARBA" id="ARBA00005848"/>
    </source>
</evidence>
<keyword evidence="11" id="KW-1133">Transmembrane helix</keyword>
<feature type="domain" description="Trimeric autotransporter adhesin YadA-like stalk" evidence="14">
    <location>
        <begin position="369"/>
        <end position="399"/>
    </location>
</feature>
<dbReference type="InterPro" id="IPR024973">
    <property type="entry name" value="ESPR"/>
</dbReference>
<evidence type="ECO:0000313" key="16">
    <source>
        <dbReference type="EMBL" id="TDY54552.1"/>
    </source>
</evidence>
<dbReference type="RefSeq" id="WP_134189600.1">
    <property type="nucleotide sequence ID" value="NZ_JBHLUW010000027.1"/>
</dbReference>
<evidence type="ECO:0000259" key="13">
    <source>
        <dbReference type="Pfam" id="PF05658"/>
    </source>
</evidence>
<dbReference type="Gene3D" id="1.20.5.170">
    <property type="match status" value="7"/>
</dbReference>
<feature type="domain" description="Trimeric autotransporter adhesin YadA-like head" evidence="13">
    <location>
        <begin position="2496"/>
        <end position="2520"/>
    </location>
</feature>
<dbReference type="CDD" id="cd12820">
    <property type="entry name" value="LbR_YadA-like"/>
    <property type="match status" value="2"/>
</dbReference>
<keyword evidence="4" id="KW-0813">Transport</keyword>
<feature type="domain" description="Trimeric autotransporter adhesin YadA-like stalk" evidence="14">
    <location>
        <begin position="427"/>
        <end position="466"/>
    </location>
</feature>
<evidence type="ECO:0000256" key="10">
    <source>
        <dbReference type="ARBA" id="ARBA00023237"/>
    </source>
</evidence>
<feature type="domain" description="Trimeric autotransporter adhesin YadA-like head" evidence="13">
    <location>
        <begin position="2111"/>
        <end position="2134"/>
    </location>
</feature>
<dbReference type="SUPFAM" id="SSF101967">
    <property type="entry name" value="Adhesin YadA, collagen-binding domain"/>
    <property type="match status" value="11"/>
</dbReference>
<feature type="domain" description="Trimeric autotransporter adhesin YadA-like head" evidence="13">
    <location>
        <begin position="965"/>
        <end position="988"/>
    </location>
</feature>
<evidence type="ECO:0000256" key="9">
    <source>
        <dbReference type="ARBA" id="ARBA00023136"/>
    </source>
</evidence>
<feature type="domain" description="Trimeric autotransporter adhesin YadA-like stalk" evidence="14">
    <location>
        <begin position="1789"/>
        <end position="1823"/>
    </location>
</feature>
<feature type="domain" description="Trimeric autotransporter adhesin YadA-like stalk" evidence="14">
    <location>
        <begin position="2538"/>
        <end position="2575"/>
    </location>
</feature>
<accession>A0A4R8M3Z4</accession>
<evidence type="ECO:0000259" key="14">
    <source>
        <dbReference type="Pfam" id="PF05662"/>
    </source>
</evidence>
<comment type="similarity">
    <text evidence="3">Belongs to the autotransporter-2 (AT-2) (TC 1.B.40) family.</text>
</comment>
<dbReference type="Pfam" id="PF05662">
    <property type="entry name" value="YadA_stalk"/>
    <property type="match status" value="23"/>
</dbReference>
<comment type="caution">
    <text evidence="16">The sequence shown here is derived from an EMBL/GenBank/DDBJ whole genome shotgun (WGS) entry which is preliminary data.</text>
</comment>
<protein>
    <submittedName>
        <fullName evidence="16">Autotransporter adhesin</fullName>
    </submittedName>
</protein>
<keyword evidence="7" id="KW-0732">Signal</keyword>
<feature type="domain" description="Trimeric autotransporter adhesin YadA-like head" evidence="13">
    <location>
        <begin position="224"/>
        <end position="250"/>
    </location>
</feature>
<dbReference type="GO" id="GO:0015031">
    <property type="term" value="P:protein transport"/>
    <property type="evidence" value="ECO:0007669"/>
    <property type="project" value="UniProtKB-KW"/>
</dbReference>
<feature type="domain" description="Trimeric autotransporter adhesin YadA-like head" evidence="13">
    <location>
        <begin position="325"/>
        <end position="351"/>
    </location>
</feature>
<keyword evidence="9 11" id="KW-0472">Membrane</keyword>
<dbReference type="InterPro" id="IPR008635">
    <property type="entry name" value="Coiled_stalk_dom"/>
</dbReference>
<feature type="domain" description="Trimeric autotransporter adhesin YadA-like stalk" evidence="14">
    <location>
        <begin position="1600"/>
        <end position="1642"/>
    </location>
</feature>
<feature type="domain" description="Trimeric autotransporter adhesin YadA-like head" evidence="13">
    <location>
        <begin position="1666"/>
        <end position="1692"/>
    </location>
</feature>
<dbReference type="Gene3D" id="2.60.40.4050">
    <property type="match status" value="3"/>
</dbReference>
<keyword evidence="17" id="KW-1185">Reference proteome</keyword>
<feature type="domain" description="Trimeric autotransporter adhesin YadA-like stalk" evidence="14">
    <location>
        <begin position="2421"/>
        <end position="2448"/>
    </location>
</feature>
<keyword evidence="5" id="KW-1134">Transmembrane beta strand</keyword>
<feature type="domain" description="Trimeric autotransporter adhesin YadA-like head" evidence="13">
    <location>
        <begin position="1442"/>
        <end position="1467"/>
    </location>
</feature>
<dbReference type="InterPro" id="IPR011049">
    <property type="entry name" value="Serralysin-like_metalloprot_C"/>
</dbReference>
<feature type="domain" description="Trimeric autotransporter adhesin YadA-like head" evidence="13">
    <location>
        <begin position="200"/>
        <end position="222"/>
    </location>
</feature>
<feature type="domain" description="Trimeric autotransporter adhesin YadA-like head" evidence="13">
    <location>
        <begin position="770"/>
        <end position="790"/>
    </location>
</feature>
<dbReference type="Proteomes" id="UP000295509">
    <property type="component" value="Unassembled WGS sequence"/>
</dbReference>
<reference evidence="16 17" key="1">
    <citation type="submission" date="2019-03" db="EMBL/GenBank/DDBJ databases">
        <title>Genomic Encyclopedia of Type Strains, Phase III (KMG-III): the genomes of soil and plant-associated and newly described type strains.</title>
        <authorList>
            <person name="Whitman W."/>
        </authorList>
    </citation>
    <scope>NUCLEOTIDE SEQUENCE [LARGE SCALE GENOMIC DNA]</scope>
    <source>
        <strain evidence="16 17">LMG 29544</strain>
    </source>
</reference>
<feature type="domain" description="Trimeric autotransporter adhesin YadA-like stalk" evidence="14">
    <location>
        <begin position="1988"/>
        <end position="2015"/>
    </location>
</feature>
<comment type="subcellular location">
    <subcellularLocation>
        <location evidence="2">Cell outer membrane</location>
    </subcellularLocation>
    <subcellularLocation>
        <location evidence="1">Cell surface</location>
    </subcellularLocation>
</comment>
<feature type="domain" description="Trimeric autotransporter adhesin YadA-like head" evidence="13">
    <location>
        <begin position="1887"/>
        <end position="1913"/>
    </location>
</feature>
<dbReference type="InterPro" id="IPR008640">
    <property type="entry name" value="Adhesin_Head_dom"/>
</dbReference>
<feature type="domain" description="Trimeric autotransporter adhesin YadA-like stalk" evidence="14">
    <location>
        <begin position="1006"/>
        <end position="1045"/>
    </location>
</feature>
<feature type="domain" description="Trimeric autotransporter adhesin YadA-like stalk" evidence="14">
    <location>
        <begin position="1381"/>
        <end position="1425"/>
    </location>
</feature>
<sequence length="2650" mass="257154">MNKAYKSVWNESTGTYVAAAETARSAGKKSNRRARSIATAALASAATFGVAGMSYAADTSTVPKVPSNIASANSAAATPKPTNDWFFCFLFWCGGDGGSTTNITYNGVNAQEAYAYTYDRNNLKYFHVNSALPDSWAKGSDAISIGGGARANGTSTDGVTYGSEGGNTGNGPVAIGAASLAQGAQTVALGANAQASGLYHAVALGGDAQATSTYTTALGGRSLASADGSTALGSHASALGSKSVALGYESVATRANTVSVGRQGGERQIVNVAAGSAGTDAVNVNQLNAAIASMGGGGVTPPPPPPDPTDLKFFHANSTLADSTAGGKESVAIGGNATALAYNSAAIGSNSRADRANSVSFGSPGLERQLTNVAAGTTDTDAVNLRQLNTTVQSAITGGVPNLVQYDTSAHTTLTLGGVGATQPVTVSNLASGAITQNSTDAINGSQIFALATATNQGFQEIGKGFGALAQSTANALGGSASADTADGSITAPSYTVAGKTYHNVGAAIDALSVSGSGGSSADAVKYDGSSHTKVTLGGATASAPVALTNVAAGSVSATSSDAVSGAQLYQTSSSVASALGGASAVGADGRVSTAYTLDGTTYNNVGSALSAVNAKIGSGSANGVTYDTSAHDKVTLGGVSASAPVQVTNVAAARLDAGSKDAVNGSQLFATANSVAKVVGAGSSVKQDGTVTAPSFTISGTTYNDIGSAMNAIGAVGKDVQVTAKYVKVVSDASESMSLGSETTAIGGGAFAAGNRTLAIGTGARAQFDDSVALGSGAQAYEANTVSIGHIGGEKRITNVAAGINATDAATVGQLTALQQQLTKQSNGVKSMALLAAVPVTNYIAVSANTTPGAATHASDDLNAMAVGPTSAATGPNAVAVGSGAGALRTGSTAIGAKAGALGVNTTVIGVGATTGFEARNGVAIGYLASAETEDTLGIGTSSVANGVGSVAIGTNAVTLNAADSGVAIGRGATANASTAVALGSGSVADRANSVSVGNGTKQRQIVNVAAGTAKFDAVNVEQLTGITTALGGGAAVNTNGTIKQPAYTVGGQTYTDVGSAINAAALSGAGAADAVKYDTSARDRVTLGGTSATKRVTLANVADGKADADAVNVKQLKDLGASFDSGGNVNGGFVAYDDSTKQQVTLKGSGGTKITGVLGGTLSASSTDAVNGAQLFKTNQDVSNVAGNVTNLTNVVNNITGGGNGVKYFHANSTLADSSAAAANSVAIGGDARATASGSVALGSGALANRANTVSVGAAGAERQVVNVAAGTVDTDAVNLKQLKDLGASFDTTGGVSGSFVAYDDTTKTRVTLGGKSASVPVTLANVAAGKADSDAVNLKQLKDLGASIDTSGNVTTAFVSYDDTTRSTITLKGSGGTQITGLKSGALNAASTDAVNGAQLYQTNQNVTNLSNVVNNITGGGNGVKYFHANSTLADSSAAAANSVAIGGDARATASGSVALGSGALANRANTVSVGAAGAERQVVNVAAGTVDTDAVNLKQLKDLGASFDTTGGVSGSFVAYDDTTKTRVTLGGKSASAPVTLANVAAGKADSDAVNLKQLKDLGASIDTSGNVTSAFVAYDDATRGTVTLKGTDGTKITRVAAGTLSAASTDAVNGAQLFQTNQNVASVTGNVTNLTNVVNNITNGSGIKYFSANSTLDAAVATGMDSVAIGGNARATSANSVALGASSLTVSNLSAPAYQPGSLELAGIAPAGEVSVGSIGKERRVTNVAAGSSGTDAVNVSQLKSAVAASSSASLASAVLYDTSAHDSVTLGGTAAVAPVALKNVGAGQLAAASRDAVNGSQLFNTATTTAAALGGGAVAGADGMIKAPTYNVSGKTYGDVGSALAAVGYTVDTINSNVTSATKYISVAAPDDDPSTPEAKATGGSAVAIGSGALAGADQSIAIGAGAGTPQGKGNVALGLSAIASADGAMAMGSNAKARNVDSIAIGHNAVTEFDNSIAIGMGSRTDAANVVSVGNSVSQRRITHVADGIDATDAATVGQLAALKQQVVKQTAGVQSMLLGAKPVTDFIAVSSNTTPGAATHASDDLNAMAVGPTSAATGPDALAVGAGAGAMRTGSTAIGSKAGALGVNTTVIGVGATTGFEARNSVAIGYKASAEREDVLAVGSSAIASGVNTVALGSASVAERANTVSVGNATLQRQIINVGAGTGNFDAVNVNQLKGALAALGGGARLDDTGAVQAPKYTIGGQTYTDVGAALTAASTMGSGSDDAVTYDTSAHNRVSLGGTGASAPVMLTNLAAGAVTASSKDAINGAQLYGTADSLASALGGGAKVGVDGKVTKPTYSINGGTYDNVGTAFNAVDSALASGYQGPGAVVYDSTKRNRVTLGGVGTSGPVTVTNVADAKSDLDAVNLKQLKAAGITVDPGTGVVTNAFVAYDNASKSSVTLNAGGSATQLKNVADGVDQFDAVNVRQMQSYVTTQISSFTPPTPTVVVNDLPTGTASGDAIAIGNGSVASGTAAIAIGARTVTAGNQSVALGVGASAPATNSVALGANAVADRDNTVSVGSPGAERQITNVAAGSAPTDAVNVGQLGSAVNGIQSRINDMDRDNRRGIAAASALNVVTPYLPGRTTLNAGVAGYRGTAALGIGVSRWNDKGTVNYNLGVSSAGGNSTIVRAGVGIVFGN</sequence>
<dbReference type="Gene3D" id="2.150.10.10">
    <property type="entry name" value="Serralysin-like metalloprotease, C-terminal"/>
    <property type="match status" value="11"/>
</dbReference>
<keyword evidence="8" id="KW-0653">Protein transport</keyword>
<dbReference type="EMBL" id="SORE01000001">
    <property type="protein sequence ID" value="TDY54552.1"/>
    <property type="molecule type" value="Genomic_DNA"/>
</dbReference>
<evidence type="ECO:0000256" key="11">
    <source>
        <dbReference type="SAM" id="Phobius"/>
    </source>
</evidence>
<feature type="domain" description="Trimeric autotransporter adhesin YadA-like head" evidence="13">
    <location>
        <begin position="2054"/>
        <end position="2076"/>
    </location>
</feature>
<feature type="domain" description="Trimeric autotransporter adhesin YadA-like head" evidence="13">
    <location>
        <begin position="741"/>
        <end position="765"/>
    </location>
</feature>
<feature type="domain" description="Trimeric autotransporter adhesin YadA-like stalk" evidence="14">
    <location>
        <begin position="1485"/>
        <end position="1525"/>
    </location>
</feature>
<feature type="domain" description="Trimeric autotransporter adhesin YadA-like stalk" evidence="14">
    <location>
        <begin position="1729"/>
        <end position="1758"/>
    </location>
</feature>
<feature type="domain" description="Trimeric autotransporter adhesin YadA-like stalk" evidence="14">
    <location>
        <begin position="1266"/>
        <end position="1306"/>
    </location>
</feature>
<evidence type="ECO:0000313" key="17">
    <source>
        <dbReference type="Proteomes" id="UP000295509"/>
    </source>
</evidence>
<keyword evidence="6 11" id="KW-0812">Transmembrane</keyword>
<feature type="domain" description="Trimeric autotransporter adhesin YadA-like head" evidence="13">
    <location>
        <begin position="2470"/>
        <end position="2491"/>
    </location>
</feature>
<dbReference type="SUPFAM" id="SSF54523">
    <property type="entry name" value="Pili subunits"/>
    <property type="match status" value="1"/>
</dbReference>
<evidence type="ECO:0000259" key="15">
    <source>
        <dbReference type="Pfam" id="PF13018"/>
    </source>
</evidence>
<dbReference type="Pfam" id="PF05658">
    <property type="entry name" value="YadA_head"/>
    <property type="match status" value="20"/>
</dbReference>
<evidence type="ECO:0000256" key="7">
    <source>
        <dbReference type="ARBA" id="ARBA00022729"/>
    </source>
</evidence>
<gene>
    <name evidence="16" type="ORF">BX592_1018</name>
</gene>
<dbReference type="GO" id="GO:0009279">
    <property type="term" value="C:cell outer membrane"/>
    <property type="evidence" value="ECO:0007669"/>
    <property type="project" value="UniProtKB-SubCell"/>
</dbReference>
<name>A0A4R8M3Z4_9BURK</name>
<evidence type="ECO:0000256" key="1">
    <source>
        <dbReference type="ARBA" id="ARBA00004241"/>
    </source>
</evidence>
<evidence type="ECO:0000256" key="5">
    <source>
        <dbReference type="ARBA" id="ARBA00022452"/>
    </source>
</evidence>
<evidence type="ECO:0000259" key="12">
    <source>
        <dbReference type="Pfam" id="PF03895"/>
    </source>
</evidence>
<evidence type="ECO:0000256" key="6">
    <source>
        <dbReference type="ARBA" id="ARBA00022692"/>
    </source>
</evidence>
<feature type="domain" description="Trimeric autotransporter adhesin YadA-like stalk" evidence="14">
    <location>
        <begin position="1327"/>
        <end position="1365"/>
    </location>
</feature>